<evidence type="ECO:0000313" key="2">
    <source>
        <dbReference type="Proteomes" id="UP000245535"/>
    </source>
</evidence>
<dbReference type="RefSeq" id="WP_109622320.1">
    <property type="nucleotide sequence ID" value="NZ_QGDO01000009.1"/>
</dbReference>
<accession>A0A315Z1K1</accession>
<organism evidence="1 2">
    <name type="scientific">Sediminitomix flava</name>
    <dbReference type="NCBI Taxonomy" id="379075"/>
    <lineage>
        <taxon>Bacteria</taxon>
        <taxon>Pseudomonadati</taxon>
        <taxon>Bacteroidota</taxon>
        <taxon>Cytophagia</taxon>
        <taxon>Cytophagales</taxon>
        <taxon>Flammeovirgaceae</taxon>
        <taxon>Sediminitomix</taxon>
    </lineage>
</organism>
<keyword evidence="2" id="KW-1185">Reference proteome</keyword>
<dbReference type="OrthoDB" id="9806005at2"/>
<dbReference type="Gene3D" id="3.40.630.30">
    <property type="match status" value="1"/>
</dbReference>
<gene>
    <name evidence="1" type="ORF">BC781_10913</name>
</gene>
<proteinExistence type="predicted"/>
<evidence type="ECO:0000313" key="1">
    <source>
        <dbReference type="EMBL" id="PWJ36000.1"/>
    </source>
</evidence>
<protein>
    <recommendedName>
        <fullName evidence="3">N-acetyltransferase domain-containing protein</fullName>
    </recommendedName>
</protein>
<evidence type="ECO:0008006" key="3">
    <source>
        <dbReference type="Google" id="ProtNLM"/>
    </source>
</evidence>
<dbReference type="InterPro" id="IPR016181">
    <property type="entry name" value="Acyl_CoA_acyltransferase"/>
</dbReference>
<comment type="caution">
    <text evidence="1">The sequence shown here is derived from an EMBL/GenBank/DDBJ whole genome shotgun (WGS) entry which is preliminary data.</text>
</comment>
<dbReference type="SUPFAM" id="SSF55729">
    <property type="entry name" value="Acyl-CoA N-acyltransferases (Nat)"/>
    <property type="match status" value="1"/>
</dbReference>
<dbReference type="PANTHER" id="PTHR41368:SF1">
    <property type="entry name" value="PROTEIN YGHO"/>
    <property type="match status" value="1"/>
</dbReference>
<dbReference type="InterPro" id="IPR039968">
    <property type="entry name" value="BcerS-like"/>
</dbReference>
<dbReference type="AlphaFoldDB" id="A0A315Z1K1"/>
<sequence>MKLLTVTNNEHIRQFLECPVQLYKDDPNYIRPFDHDVENVFDPAKNKLFKKGEACRWILVDNQGNTIGRVAAFINPSTVHKDNKQPTGGMGFFDCINNQEAANMLFDQCKTWLTERGMEAMDGPINFGERDRWWGCLAEGYDEPNYCMHYNAPYYNELYQNYGFQVYFKQYTYYRDVRTPLSQKLMDKAANVWNDPDYTFEHYQHDQLEKYALDFHKVYNAAWGGHGGVKVMPEKVAINMFKSMKMVIDAEMMWYAYYKGEPVAFYLQIPELNQIKKKLSGGSFGWWQKLMFMFHRKTGASKKLFALVFGVVPSQQRKGVESAIVKAFNEHVRKSLGNPPEDPFRDFRYESLEMNWIGDFNPKMMRTCELIGGEISKVHHTYRKLFDESVEFERMKIIH</sequence>
<dbReference type="PANTHER" id="PTHR41368">
    <property type="entry name" value="PROTEIN YGHO"/>
    <property type="match status" value="1"/>
</dbReference>
<name>A0A315Z1K1_SEDFL</name>
<dbReference type="EMBL" id="QGDO01000009">
    <property type="protein sequence ID" value="PWJ36000.1"/>
    <property type="molecule type" value="Genomic_DNA"/>
</dbReference>
<dbReference type="Proteomes" id="UP000245535">
    <property type="component" value="Unassembled WGS sequence"/>
</dbReference>
<reference evidence="1 2" key="1">
    <citation type="submission" date="2018-03" db="EMBL/GenBank/DDBJ databases">
        <title>Genomic Encyclopedia of Archaeal and Bacterial Type Strains, Phase II (KMG-II): from individual species to whole genera.</title>
        <authorList>
            <person name="Goeker M."/>
        </authorList>
    </citation>
    <scope>NUCLEOTIDE SEQUENCE [LARGE SCALE GENOMIC DNA]</scope>
    <source>
        <strain evidence="1 2">DSM 28229</strain>
    </source>
</reference>